<dbReference type="Pfam" id="PF03836">
    <property type="entry name" value="RasGAP_C"/>
    <property type="match status" value="1"/>
</dbReference>
<dbReference type="GO" id="GO:0005938">
    <property type="term" value="C:cell cortex"/>
    <property type="evidence" value="ECO:0007669"/>
    <property type="project" value="TreeGrafter"/>
</dbReference>
<dbReference type="Proteomes" id="UP000267251">
    <property type="component" value="Unassembled WGS sequence"/>
</dbReference>
<feature type="non-terminal residue" evidence="2">
    <location>
        <position position="1"/>
    </location>
</feature>
<dbReference type="OrthoDB" id="775356at2759"/>
<proteinExistence type="predicted"/>
<evidence type="ECO:0000259" key="1">
    <source>
        <dbReference type="Pfam" id="PF03836"/>
    </source>
</evidence>
<evidence type="ECO:0000313" key="2">
    <source>
        <dbReference type="EMBL" id="RKP13692.1"/>
    </source>
</evidence>
<evidence type="ECO:0000313" key="3">
    <source>
        <dbReference type="Proteomes" id="UP000267251"/>
    </source>
</evidence>
<organism evidence="2 3">
    <name type="scientific">Piptocephalis cylindrospora</name>
    <dbReference type="NCBI Taxonomy" id="1907219"/>
    <lineage>
        <taxon>Eukaryota</taxon>
        <taxon>Fungi</taxon>
        <taxon>Fungi incertae sedis</taxon>
        <taxon>Zoopagomycota</taxon>
        <taxon>Zoopagomycotina</taxon>
        <taxon>Zoopagomycetes</taxon>
        <taxon>Zoopagales</taxon>
        <taxon>Piptocephalidaceae</taxon>
        <taxon>Piptocephalis</taxon>
    </lineage>
</organism>
<gene>
    <name evidence="2" type="ORF">BJ684DRAFT_499</name>
</gene>
<keyword evidence="3" id="KW-1185">Reference proteome</keyword>
<dbReference type="AlphaFoldDB" id="A0A4P9Y4T8"/>
<dbReference type="EMBL" id="KZ987964">
    <property type="protein sequence ID" value="RKP13692.1"/>
    <property type="molecule type" value="Genomic_DNA"/>
</dbReference>
<dbReference type="PANTHER" id="PTHR14149">
    <property type="entry name" value="RAS GTPASE-ACTIVATING PROTEIN WITH IQ MOTIF"/>
    <property type="match status" value="1"/>
</dbReference>
<dbReference type="InterPro" id="IPR000593">
    <property type="entry name" value="RasGAP_C"/>
</dbReference>
<reference evidence="3" key="1">
    <citation type="journal article" date="2018" name="Nat. Microbiol.">
        <title>Leveraging single-cell genomics to expand the fungal tree of life.</title>
        <authorList>
            <person name="Ahrendt S.R."/>
            <person name="Quandt C.A."/>
            <person name="Ciobanu D."/>
            <person name="Clum A."/>
            <person name="Salamov A."/>
            <person name="Andreopoulos B."/>
            <person name="Cheng J.F."/>
            <person name="Woyke T."/>
            <person name="Pelin A."/>
            <person name="Henrissat B."/>
            <person name="Reynolds N.K."/>
            <person name="Benny G.L."/>
            <person name="Smith M.E."/>
            <person name="James T.Y."/>
            <person name="Grigoriev I.V."/>
        </authorList>
    </citation>
    <scope>NUCLEOTIDE SEQUENCE [LARGE SCALE GENOMIC DNA]</scope>
</reference>
<dbReference type="PANTHER" id="PTHR14149:SF17">
    <property type="entry name" value="GTPASE-ACTIVATING PROTEIN"/>
    <property type="match status" value="1"/>
</dbReference>
<dbReference type="GO" id="GO:0046580">
    <property type="term" value="P:negative regulation of Ras protein signal transduction"/>
    <property type="evidence" value="ECO:0007669"/>
    <property type="project" value="TreeGrafter"/>
</dbReference>
<protein>
    <submittedName>
        <fullName evidence="2">RasGAP C-terminus-domain-containing protein</fullName>
    </submittedName>
</protein>
<dbReference type="GO" id="GO:0005096">
    <property type="term" value="F:GTPase activator activity"/>
    <property type="evidence" value="ECO:0007669"/>
    <property type="project" value="TreeGrafter"/>
</dbReference>
<sequence>HLHVLLSDLGTAPVLVGRSENKTIDLPLFSRWEMPISEANVLTGENSLTQSDLLFMEVKSIFVQLIRSMPSLARKTSGIVLPSVAEMSATSKDATLVRKGIKVAEMLRELEELGVVQRSDNYKLLTEEVRHELQHLGSLRDKVKEEYHSLGAVYKTICDHNDYLRGQLEDYKAYLQ</sequence>
<feature type="domain" description="RasGAP protein C-terminal" evidence="1">
    <location>
        <begin position="96"/>
        <end position="176"/>
    </location>
</feature>
<accession>A0A4P9Y4T8</accession>
<name>A0A4P9Y4T8_9FUNG</name>
<feature type="non-terminal residue" evidence="2">
    <location>
        <position position="176"/>
    </location>
</feature>